<feature type="transmembrane region" description="Helical" evidence="7">
    <location>
        <begin position="224"/>
        <end position="245"/>
    </location>
</feature>
<evidence type="ECO:0000256" key="2">
    <source>
        <dbReference type="ARBA" id="ARBA00022692"/>
    </source>
</evidence>
<dbReference type="Proteomes" id="UP000758603">
    <property type="component" value="Unassembled WGS sequence"/>
</dbReference>
<evidence type="ECO:0000256" key="3">
    <source>
        <dbReference type="ARBA" id="ARBA00022989"/>
    </source>
</evidence>
<gene>
    <name evidence="9" type="ORF">BKA67DRAFT_648155</name>
</gene>
<evidence type="ECO:0000256" key="5">
    <source>
        <dbReference type="ARBA" id="ARBA00038359"/>
    </source>
</evidence>
<evidence type="ECO:0000256" key="6">
    <source>
        <dbReference type="SAM" id="MobiDB-lite"/>
    </source>
</evidence>
<feature type="compositionally biased region" description="Polar residues" evidence="6">
    <location>
        <begin position="369"/>
        <end position="381"/>
    </location>
</feature>
<accession>A0A9P8ZVT9</accession>
<reference evidence="9" key="1">
    <citation type="journal article" date="2021" name="Nat. Commun.">
        <title>Genetic determinants of endophytism in the Arabidopsis root mycobiome.</title>
        <authorList>
            <person name="Mesny F."/>
            <person name="Miyauchi S."/>
            <person name="Thiergart T."/>
            <person name="Pickel B."/>
            <person name="Atanasova L."/>
            <person name="Karlsson M."/>
            <person name="Huettel B."/>
            <person name="Barry K.W."/>
            <person name="Haridas S."/>
            <person name="Chen C."/>
            <person name="Bauer D."/>
            <person name="Andreopoulos W."/>
            <person name="Pangilinan J."/>
            <person name="LaButti K."/>
            <person name="Riley R."/>
            <person name="Lipzen A."/>
            <person name="Clum A."/>
            <person name="Drula E."/>
            <person name="Henrissat B."/>
            <person name="Kohler A."/>
            <person name="Grigoriev I.V."/>
            <person name="Martin F.M."/>
            <person name="Hacquard S."/>
        </authorList>
    </citation>
    <scope>NUCLEOTIDE SEQUENCE</scope>
    <source>
        <strain evidence="9">MPI-SDFR-AT-0073</strain>
    </source>
</reference>
<keyword evidence="2 7" id="KW-0812">Transmembrane</keyword>
<sequence length="381" mass="42945">MSANCTVLDRLKVAKIDEVACDKPVRHQTGDIPPFLVLDAVSLICLLVRLVSRPLMTRKIETDDWVAFVLLFFFVTFMVLGNYVRITAIGHDVWDLEMSTIKTALKLFFIDELFYTAVLALCRVILLFFLIRVFALPKFRMICWIVMAWVVLSAVVIILMTIFQCWPINYNWEGVFGDFGEHKCLDVNALAYAAAGIGIAQDITILVLPLPIIAQLNMSLKKRLMTFFMFSLGIFVVLASCFRLRYLTQFAKSLNPTWDYTNPVIWTSLEVKVTVIVLCLPTIHMVFAKLVPSVFGTSQKSTPSKTVTPHSGSRSARRNHYEDISDGAASLQPARQPWESDIELHGEVQSISSNTSTTHRDDEDKTGTVAFSSTTPERGWT</sequence>
<name>A0A9P8ZVT9_9PEZI</name>
<evidence type="ECO:0000256" key="4">
    <source>
        <dbReference type="ARBA" id="ARBA00023136"/>
    </source>
</evidence>
<feature type="transmembrane region" description="Helical" evidence="7">
    <location>
        <begin position="113"/>
        <end position="135"/>
    </location>
</feature>
<feature type="transmembrane region" description="Helical" evidence="7">
    <location>
        <begin position="142"/>
        <end position="169"/>
    </location>
</feature>
<feature type="region of interest" description="Disordered" evidence="6">
    <location>
        <begin position="342"/>
        <end position="381"/>
    </location>
</feature>
<dbReference type="PANTHER" id="PTHR33048:SF143">
    <property type="entry name" value="EXTRACELLULAR MEMBRANE PROTEIN CFEM DOMAIN-CONTAINING PROTEIN-RELATED"/>
    <property type="match status" value="1"/>
</dbReference>
<keyword evidence="10" id="KW-1185">Reference proteome</keyword>
<feature type="compositionally biased region" description="Polar residues" evidence="6">
    <location>
        <begin position="297"/>
        <end position="314"/>
    </location>
</feature>
<evidence type="ECO:0000256" key="7">
    <source>
        <dbReference type="SAM" id="Phobius"/>
    </source>
</evidence>
<dbReference type="RefSeq" id="XP_045956554.1">
    <property type="nucleotide sequence ID" value="XM_046105977.1"/>
</dbReference>
<keyword evidence="3 7" id="KW-1133">Transmembrane helix</keyword>
<evidence type="ECO:0000313" key="10">
    <source>
        <dbReference type="Proteomes" id="UP000758603"/>
    </source>
</evidence>
<feature type="transmembrane region" description="Helical" evidence="7">
    <location>
        <begin position="189"/>
        <end position="212"/>
    </location>
</feature>
<feature type="region of interest" description="Disordered" evidence="6">
    <location>
        <begin position="297"/>
        <end position="319"/>
    </location>
</feature>
<dbReference type="GO" id="GO:0016020">
    <property type="term" value="C:membrane"/>
    <property type="evidence" value="ECO:0007669"/>
    <property type="project" value="UniProtKB-SubCell"/>
</dbReference>
<feature type="transmembrane region" description="Helical" evidence="7">
    <location>
        <begin position="64"/>
        <end position="84"/>
    </location>
</feature>
<feature type="domain" description="Rhodopsin" evidence="8">
    <location>
        <begin position="48"/>
        <end position="288"/>
    </location>
</feature>
<dbReference type="OrthoDB" id="2496787at2759"/>
<dbReference type="InterPro" id="IPR052337">
    <property type="entry name" value="SAT4-like"/>
</dbReference>
<comment type="subcellular location">
    <subcellularLocation>
        <location evidence="1">Membrane</location>
        <topology evidence="1">Multi-pass membrane protein</topology>
    </subcellularLocation>
</comment>
<dbReference type="PANTHER" id="PTHR33048">
    <property type="entry name" value="PTH11-LIKE INTEGRAL MEMBRANE PROTEIN (AFU_ORTHOLOGUE AFUA_5G11245)"/>
    <property type="match status" value="1"/>
</dbReference>
<comment type="caution">
    <text evidence="9">The sequence shown here is derived from an EMBL/GenBank/DDBJ whole genome shotgun (WGS) entry which is preliminary data.</text>
</comment>
<evidence type="ECO:0000256" key="1">
    <source>
        <dbReference type="ARBA" id="ARBA00004141"/>
    </source>
</evidence>
<protein>
    <recommendedName>
        <fullName evidence="8">Rhodopsin domain-containing protein</fullName>
    </recommendedName>
</protein>
<dbReference type="GeneID" id="70134868"/>
<organism evidence="9 10">
    <name type="scientific">Truncatella angustata</name>
    <dbReference type="NCBI Taxonomy" id="152316"/>
    <lineage>
        <taxon>Eukaryota</taxon>
        <taxon>Fungi</taxon>
        <taxon>Dikarya</taxon>
        <taxon>Ascomycota</taxon>
        <taxon>Pezizomycotina</taxon>
        <taxon>Sordariomycetes</taxon>
        <taxon>Xylariomycetidae</taxon>
        <taxon>Amphisphaeriales</taxon>
        <taxon>Sporocadaceae</taxon>
        <taxon>Truncatella</taxon>
    </lineage>
</organism>
<dbReference type="Pfam" id="PF20684">
    <property type="entry name" value="Fung_rhodopsin"/>
    <property type="match status" value="1"/>
</dbReference>
<keyword evidence="4 7" id="KW-0472">Membrane</keyword>
<comment type="similarity">
    <text evidence="5">Belongs to the SAT4 family.</text>
</comment>
<feature type="transmembrane region" description="Helical" evidence="7">
    <location>
        <begin position="265"/>
        <end position="287"/>
    </location>
</feature>
<evidence type="ECO:0000313" key="9">
    <source>
        <dbReference type="EMBL" id="KAH6652276.1"/>
    </source>
</evidence>
<feature type="transmembrane region" description="Helical" evidence="7">
    <location>
        <begin position="32"/>
        <end position="52"/>
    </location>
</feature>
<evidence type="ECO:0000259" key="8">
    <source>
        <dbReference type="Pfam" id="PF20684"/>
    </source>
</evidence>
<dbReference type="EMBL" id="JAGPXC010000006">
    <property type="protein sequence ID" value="KAH6652276.1"/>
    <property type="molecule type" value="Genomic_DNA"/>
</dbReference>
<dbReference type="AlphaFoldDB" id="A0A9P8ZVT9"/>
<dbReference type="InterPro" id="IPR049326">
    <property type="entry name" value="Rhodopsin_dom_fungi"/>
</dbReference>
<proteinExistence type="inferred from homology"/>